<proteinExistence type="predicted"/>
<evidence type="ECO:0008006" key="3">
    <source>
        <dbReference type="Google" id="ProtNLM"/>
    </source>
</evidence>
<protein>
    <recommendedName>
        <fullName evidence="3">DUF4157 domain-containing protein</fullName>
    </recommendedName>
</protein>
<gene>
    <name evidence="1" type="ORF">M23134_01859</name>
</gene>
<organism evidence="1 2">
    <name type="scientific">Microscilla marina ATCC 23134</name>
    <dbReference type="NCBI Taxonomy" id="313606"/>
    <lineage>
        <taxon>Bacteria</taxon>
        <taxon>Pseudomonadati</taxon>
        <taxon>Bacteroidota</taxon>
        <taxon>Cytophagia</taxon>
        <taxon>Cytophagales</taxon>
        <taxon>Microscillaceae</taxon>
        <taxon>Microscilla</taxon>
    </lineage>
</organism>
<dbReference type="eggNOG" id="COG3177">
    <property type="taxonomic scope" value="Bacteria"/>
</dbReference>
<name>A1ZC28_MICM2</name>
<dbReference type="AlphaFoldDB" id="A1ZC28"/>
<evidence type="ECO:0000313" key="2">
    <source>
        <dbReference type="Proteomes" id="UP000004095"/>
    </source>
</evidence>
<sequence>MKIPPPPRLCLFSRKHLAPKKNRDFETGALAYARGNQIELGPGQERHLPHEAWHVVQQKQGRVAPTDTLSKGLPVNNDAALEKEADVMGARALVDSPYKQPPTIYIWTDKTKEYPIASYQMRIIAKYMQEIFDKNDKKYEAVAKLGIKVKVISASNRKKRKFRKIDAIVEIKITDATIDNEAKFLKWRDPNSKEKVEGYNNSIKFVSSNANRSKGGLEYNDKRNYLYDLAWLASHEAGHQFLTYATFILAGYKGYAAYTNGKFDFEGFAISNMPGGHYDVHKDYKALDDNYLMSSHGAYERYPKRELPSPKLQKHERLTIGQVVLLYRYFREHGK</sequence>
<evidence type="ECO:0000313" key="1">
    <source>
        <dbReference type="EMBL" id="EAY31830.1"/>
    </source>
</evidence>
<dbReference type="Proteomes" id="UP000004095">
    <property type="component" value="Unassembled WGS sequence"/>
</dbReference>
<comment type="caution">
    <text evidence="1">The sequence shown here is derived from an EMBL/GenBank/DDBJ whole genome shotgun (WGS) entry which is preliminary data.</text>
</comment>
<dbReference type="EMBL" id="AAWS01000001">
    <property type="protein sequence ID" value="EAY31830.1"/>
    <property type="molecule type" value="Genomic_DNA"/>
</dbReference>
<accession>A1ZC28</accession>
<reference evidence="1 2" key="1">
    <citation type="submission" date="2007-01" db="EMBL/GenBank/DDBJ databases">
        <authorList>
            <person name="Haygood M."/>
            <person name="Podell S."/>
            <person name="Anderson C."/>
            <person name="Hopkinson B."/>
            <person name="Roe K."/>
            <person name="Barbeau K."/>
            <person name="Gaasterland T."/>
            <person name="Ferriera S."/>
            <person name="Johnson J."/>
            <person name="Kravitz S."/>
            <person name="Beeson K."/>
            <person name="Sutton G."/>
            <person name="Rogers Y.-H."/>
            <person name="Friedman R."/>
            <person name="Frazier M."/>
            <person name="Venter J.C."/>
        </authorList>
    </citation>
    <scope>NUCLEOTIDE SEQUENCE [LARGE SCALE GENOMIC DNA]</scope>
    <source>
        <strain evidence="1 2">ATCC 23134</strain>
    </source>
</reference>
<keyword evidence="2" id="KW-1185">Reference proteome</keyword>